<protein>
    <submittedName>
        <fullName evidence="1">XRE family transcriptional regulator</fullName>
    </submittedName>
</protein>
<dbReference type="CDD" id="cd00093">
    <property type="entry name" value="HTH_XRE"/>
    <property type="match status" value="1"/>
</dbReference>
<name>A0A4R0PFI0_9HYPH</name>
<gene>
    <name evidence="1" type="ORF">E0D97_06345</name>
</gene>
<reference evidence="1 2" key="1">
    <citation type="journal article" date="2015" name="Antonie Van Leeuwenhoek">
        <title>Oricola cellulosilytica gen. nov., sp. nov., a cellulose-degrading bacterium of the family Phyllobacteriaceae isolated from surface seashore water, and emended descriptions of Mesorhizobium loti and Phyllobacterium myrsinacearum.</title>
        <authorList>
            <person name="Hameed A."/>
            <person name="Shahina M."/>
            <person name="Lai W.A."/>
            <person name="Lin S.Y."/>
            <person name="Young L.S."/>
            <person name="Liu Y.C."/>
            <person name="Hsu Y.H."/>
            <person name="Young C.C."/>
        </authorList>
    </citation>
    <scope>NUCLEOTIDE SEQUENCE [LARGE SCALE GENOMIC DNA]</scope>
    <source>
        <strain evidence="1 2">KCTC 52183</strain>
    </source>
</reference>
<sequence length="150" mass="16020">MAGQPLTTRTDDLKDAHRQWLRRIQGDLGLSLSAIAKGAGVSSSTLSRFMNDANHPHALSATTISRIIDAYGVDGPPMSAGALNVTGYRQAVWNVVHALHEAGALQSGDARMTADAVVDLADWLTDEDHSSAEENAAIISFQAERLKRNA</sequence>
<dbReference type="Gene3D" id="1.10.260.40">
    <property type="entry name" value="lambda repressor-like DNA-binding domains"/>
    <property type="match status" value="1"/>
</dbReference>
<dbReference type="Pfam" id="PF13560">
    <property type="entry name" value="HTH_31"/>
    <property type="match status" value="1"/>
</dbReference>
<dbReference type="GO" id="GO:0003677">
    <property type="term" value="F:DNA binding"/>
    <property type="evidence" value="ECO:0007669"/>
    <property type="project" value="InterPro"/>
</dbReference>
<dbReference type="InterPro" id="IPR010982">
    <property type="entry name" value="Lambda_DNA-bd_dom_sf"/>
</dbReference>
<dbReference type="RefSeq" id="WP_131566900.1">
    <property type="nucleotide sequence ID" value="NZ_JAINFK010000004.1"/>
</dbReference>
<dbReference type="InterPro" id="IPR001387">
    <property type="entry name" value="Cro/C1-type_HTH"/>
</dbReference>
<dbReference type="SUPFAM" id="SSF47413">
    <property type="entry name" value="lambda repressor-like DNA-binding domains"/>
    <property type="match status" value="1"/>
</dbReference>
<organism evidence="1 2">
    <name type="scientific">Oricola cellulosilytica</name>
    <dbReference type="NCBI Taxonomy" id="1429082"/>
    <lineage>
        <taxon>Bacteria</taxon>
        <taxon>Pseudomonadati</taxon>
        <taxon>Pseudomonadota</taxon>
        <taxon>Alphaproteobacteria</taxon>
        <taxon>Hyphomicrobiales</taxon>
        <taxon>Ahrensiaceae</taxon>
        <taxon>Oricola</taxon>
    </lineage>
</organism>
<evidence type="ECO:0000313" key="2">
    <source>
        <dbReference type="Proteomes" id="UP000291301"/>
    </source>
</evidence>
<keyword evidence="2" id="KW-1185">Reference proteome</keyword>
<evidence type="ECO:0000313" key="1">
    <source>
        <dbReference type="EMBL" id="TCD15165.1"/>
    </source>
</evidence>
<proteinExistence type="predicted"/>
<dbReference type="Proteomes" id="UP000291301">
    <property type="component" value="Unassembled WGS sequence"/>
</dbReference>
<accession>A0A4R0PFI0</accession>
<dbReference type="AlphaFoldDB" id="A0A4R0PFI0"/>
<dbReference type="EMBL" id="SJST01000002">
    <property type="protein sequence ID" value="TCD15165.1"/>
    <property type="molecule type" value="Genomic_DNA"/>
</dbReference>
<comment type="caution">
    <text evidence="1">The sequence shown here is derived from an EMBL/GenBank/DDBJ whole genome shotgun (WGS) entry which is preliminary data.</text>
</comment>